<dbReference type="InterPro" id="IPR051932">
    <property type="entry name" value="Bact_StressResp_Reg"/>
</dbReference>
<keyword evidence="4" id="KW-1185">Reference proteome</keyword>
<name>A0A918BCE4_9ACTN</name>
<protein>
    <recommendedName>
        <fullName evidence="2">STAS domain-containing protein</fullName>
    </recommendedName>
</protein>
<dbReference type="PANTHER" id="PTHR33745:SF3">
    <property type="entry name" value="RSBT CO-ANTAGONIST PROTEIN RSBRC"/>
    <property type="match status" value="1"/>
</dbReference>
<evidence type="ECO:0000256" key="1">
    <source>
        <dbReference type="ARBA" id="ARBA00022553"/>
    </source>
</evidence>
<dbReference type="Pfam" id="PF01740">
    <property type="entry name" value="STAS"/>
    <property type="match status" value="1"/>
</dbReference>
<feature type="domain" description="STAS" evidence="2">
    <location>
        <begin position="173"/>
        <end position="284"/>
    </location>
</feature>
<accession>A0A918BCE4</accession>
<dbReference type="PROSITE" id="PS50801">
    <property type="entry name" value="STAS"/>
    <property type="match status" value="1"/>
</dbReference>
<dbReference type="EMBL" id="BMQK01000003">
    <property type="protein sequence ID" value="GGQ50631.1"/>
    <property type="molecule type" value="Genomic_DNA"/>
</dbReference>
<dbReference type="Gene3D" id="3.30.750.24">
    <property type="entry name" value="STAS domain"/>
    <property type="match status" value="1"/>
</dbReference>
<proteinExistence type="predicted"/>
<dbReference type="InterPro" id="IPR002645">
    <property type="entry name" value="STAS_dom"/>
</dbReference>
<dbReference type="CDD" id="cd07041">
    <property type="entry name" value="STAS_RsbR_RsbS_like"/>
    <property type="match status" value="1"/>
</dbReference>
<evidence type="ECO:0000313" key="3">
    <source>
        <dbReference type="EMBL" id="GGQ50631.1"/>
    </source>
</evidence>
<dbReference type="InterPro" id="IPR036513">
    <property type="entry name" value="STAS_dom_sf"/>
</dbReference>
<dbReference type="Proteomes" id="UP000620156">
    <property type="component" value="Unassembled WGS sequence"/>
</dbReference>
<dbReference type="AlphaFoldDB" id="A0A918BCE4"/>
<evidence type="ECO:0000259" key="2">
    <source>
        <dbReference type="PROSITE" id="PS50801"/>
    </source>
</evidence>
<dbReference type="SUPFAM" id="SSF52091">
    <property type="entry name" value="SpoIIaa-like"/>
    <property type="match status" value="1"/>
</dbReference>
<reference evidence="3" key="2">
    <citation type="submission" date="2020-09" db="EMBL/GenBank/DDBJ databases">
        <authorList>
            <person name="Sun Q."/>
            <person name="Ohkuma M."/>
        </authorList>
    </citation>
    <scope>NUCLEOTIDE SEQUENCE</scope>
    <source>
        <strain evidence="3">JCM 3131</strain>
    </source>
</reference>
<reference evidence="3" key="1">
    <citation type="journal article" date="2014" name="Int. J. Syst. Evol. Microbiol.">
        <title>Complete genome sequence of Corynebacterium casei LMG S-19264T (=DSM 44701T), isolated from a smear-ripened cheese.</title>
        <authorList>
            <consortium name="US DOE Joint Genome Institute (JGI-PGF)"/>
            <person name="Walter F."/>
            <person name="Albersmeier A."/>
            <person name="Kalinowski J."/>
            <person name="Ruckert C."/>
        </authorList>
    </citation>
    <scope>NUCLEOTIDE SEQUENCE</scope>
    <source>
        <strain evidence="3">JCM 3131</strain>
    </source>
</reference>
<keyword evidence="1" id="KW-0597">Phosphoprotein</keyword>
<gene>
    <name evidence="3" type="ORF">GCM10010145_19620</name>
</gene>
<evidence type="ECO:0000313" key="4">
    <source>
        <dbReference type="Proteomes" id="UP000620156"/>
    </source>
</evidence>
<dbReference type="RefSeq" id="WP_189216305.1">
    <property type="nucleotide sequence ID" value="NZ_BMQK01000003.1"/>
</dbReference>
<comment type="caution">
    <text evidence="3">The sequence shown here is derived from an EMBL/GenBank/DDBJ whole genome shotgun (WGS) entry which is preliminary data.</text>
</comment>
<sequence>MPEQEAAAQHGAPAREVGDFLRRRRERIARRWADAGLFRTVFGVSRSAHDDAAVETGRAVVDALASVAAEGRVADPDADGFAAVRDQLARTAAARSRAGLTAGQVSLEVDALRAPADELLVADLSGRPDTFVRECATALAVLMGTLRLVVTETELRARQEIVERQRPELMEASTPVVRLWRGVVAVPLVGTLDGARSQVVTEALLDAVVQQRARFAIIDITGVPTVDSLVAQHLLRTAEAARLLGAECVISGIRPAIAQTIVRLGVDLGSVTTRATLSDALGHALRRLGADVVAPGGTESP</sequence>
<organism evidence="3 4">
    <name type="scientific">Streptomyces ruber</name>
    <dbReference type="NCBI Taxonomy" id="83378"/>
    <lineage>
        <taxon>Bacteria</taxon>
        <taxon>Bacillati</taxon>
        <taxon>Actinomycetota</taxon>
        <taxon>Actinomycetes</taxon>
        <taxon>Kitasatosporales</taxon>
        <taxon>Streptomycetaceae</taxon>
        <taxon>Streptomyces</taxon>
    </lineage>
</organism>
<dbReference type="PANTHER" id="PTHR33745">
    <property type="entry name" value="RSBT ANTAGONIST PROTEIN RSBS-RELATED"/>
    <property type="match status" value="1"/>
</dbReference>